<name>A0ABU8L5B4_9HYPH</name>
<dbReference type="InterPro" id="IPR015424">
    <property type="entry name" value="PyrdxlP-dep_Trfase"/>
</dbReference>
<dbReference type="RefSeq" id="WP_337109236.1">
    <property type="nucleotide sequence ID" value="NZ_JAPYKS010000041.1"/>
</dbReference>
<dbReference type="InterPro" id="IPR015422">
    <property type="entry name" value="PyrdxlP-dep_Trfase_small"/>
</dbReference>
<comment type="caution">
    <text evidence="1">The sequence shown here is derived from an EMBL/GenBank/DDBJ whole genome shotgun (WGS) entry which is preliminary data.</text>
</comment>
<dbReference type="Gene3D" id="3.90.1150.10">
    <property type="entry name" value="Aspartate Aminotransferase, domain 1"/>
    <property type="match status" value="1"/>
</dbReference>
<gene>
    <name evidence="1" type="ORF">O7A60_29705</name>
</gene>
<evidence type="ECO:0008006" key="3">
    <source>
        <dbReference type="Google" id="ProtNLM"/>
    </source>
</evidence>
<protein>
    <recommendedName>
        <fullName evidence="3">Aminotransferase class I/classII domain-containing protein</fullName>
    </recommendedName>
</protein>
<organism evidence="1 2">
    <name type="scientific">Mesorhizobium salmacidum</name>
    <dbReference type="NCBI Taxonomy" id="3015171"/>
    <lineage>
        <taxon>Bacteria</taxon>
        <taxon>Pseudomonadati</taxon>
        <taxon>Pseudomonadota</taxon>
        <taxon>Alphaproteobacteria</taxon>
        <taxon>Hyphomicrobiales</taxon>
        <taxon>Phyllobacteriaceae</taxon>
        <taxon>Mesorhizobium</taxon>
    </lineage>
</organism>
<keyword evidence="2" id="KW-1185">Reference proteome</keyword>
<accession>A0ABU8L5B4</accession>
<sequence>MRRRWALARGAFGHLLPDDASPSPFIFLHLPEKWRAGEFVSAARAARVSCIEADRFTVGRASAPQAVRLSPSSPATDDEYRLGLARLSDVLASSYVASSAIRY</sequence>
<dbReference type="SUPFAM" id="SSF53383">
    <property type="entry name" value="PLP-dependent transferases"/>
    <property type="match status" value="1"/>
</dbReference>
<reference evidence="1 2" key="1">
    <citation type="submission" date="2022-12" db="EMBL/GenBank/DDBJ databases">
        <authorList>
            <person name="Muema E."/>
        </authorList>
    </citation>
    <scope>NUCLEOTIDE SEQUENCE [LARGE SCALE GENOMIC DNA]</scope>
    <source>
        <strain evidence="2">1326</strain>
    </source>
</reference>
<evidence type="ECO:0000313" key="1">
    <source>
        <dbReference type="EMBL" id="MEI9412890.1"/>
    </source>
</evidence>
<proteinExistence type="predicted"/>
<evidence type="ECO:0000313" key="2">
    <source>
        <dbReference type="Proteomes" id="UP001387293"/>
    </source>
</evidence>
<dbReference type="Proteomes" id="UP001387293">
    <property type="component" value="Unassembled WGS sequence"/>
</dbReference>
<dbReference type="EMBL" id="JAPYKS010000041">
    <property type="protein sequence ID" value="MEI9412890.1"/>
    <property type="molecule type" value="Genomic_DNA"/>
</dbReference>